<dbReference type="Proteomes" id="UP001500748">
    <property type="component" value="Unassembled WGS sequence"/>
</dbReference>
<evidence type="ECO:0008006" key="3">
    <source>
        <dbReference type="Google" id="ProtNLM"/>
    </source>
</evidence>
<dbReference type="EMBL" id="BAABDU010000010">
    <property type="protein sequence ID" value="GAA3782734.1"/>
    <property type="molecule type" value="Genomic_DNA"/>
</dbReference>
<accession>A0ABP7H2Y3</accession>
<name>A0ABP7H2Y3_9FLAO</name>
<evidence type="ECO:0000313" key="1">
    <source>
        <dbReference type="EMBL" id="GAA3782734.1"/>
    </source>
</evidence>
<gene>
    <name evidence="1" type="ORF">GCM10022423_44320</name>
</gene>
<proteinExistence type="predicted"/>
<evidence type="ECO:0000313" key="2">
    <source>
        <dbReference type="Proteomes" id="UP001500748"/>
    </source>
</evidence>
<organism evidence="1 2">
    <name type="scientific">Flavobacterium ginsengiterrae</name>
    <dbReference type="NCBI Taxonomy" id="871695"/>
    <lineage>
        <taxon>Bacteria</taxon>
        <taxon>Pseudomonadati</taxon>
        <taxon>Bacteroidota</taxon>
        <taxon>Flavobacteriia</taxon>
        <taxon>Flavobacteriales</taxon>
        <taxon>Flavobacteriaceae</taxon>
        <taxon>Flavobacterium</taxon>
    </lineage>
</organism>
<reference evidence="2" key="1">
    <citation type="journal article" date="2019" name="Int. J. Syst. Evol. Microbiol.">
        <title>The Global Catalogue of Microorganisms (GCM) 10K type strain sequencing project: providing services to taxonomists for standard genome sequencing and annotation.</title>
        <authorList>
            <consortium name="The Broad Institute Genomics Platform"/>
            <consortium name="The Broad Institute Genome Sequencing Center for Infectious Disease"/>
            <person name="Wu L."/>
            <person name="Ma J."/>
        </authorList>
    </citation>
    <scope>NUCLEOTIDE SEQUENCE [LARGE SCALE GENOMIC DNA]</scope>
    <source>
        <strain evidence="2">JCM 17337</strain>
    </source>
</reference>
<dbReference type="RefSeq" id="WP_345146990.1">
    <property type="nucleotide sequence ID" value="NZ_BAABDU010000010.1"/>
</dbReference>
<sequence length="123" mass="14043">MKETDLIKHVTLSINPKFQDWVLFQNGTYIIFENADAINNLEEEAIRLIEKFGPVSIGNSSEDFDVTSLNKTEGWIVSCHGYGIYTYVSPQEIKSKNVNQIGLFGRTKRDLDGRNPIIIHINR</sequence>
<keyword evidence="2" id="KW-1185">Reference proteome</keyword>
<protein>
    <recommendedName>
        <fullName evidence="3">Cyclophilin TM1367-like domain-containing protein</fullName>
    </recommendedName>
</protein>
<comment type="caution">
    <text evidence="1">The sequence shown here is derived from an EMBL/GenBank/DDBJ whole genome shotgun (WGS) entry which is preliminary data.</text>
</comment>